<dbReference type="Proteomes" id="UP000195557">
    <property type="component" value="Unassembled WGS sequence"/>
</dbReference>
<feature type="non-terminal residue" evidence="1">
    <location>
        <position position="1"/>
    </location>
</feature>
<accession>A0A1Y5IH95</accession>
<dbReference type="AlphaFoldDB" id="A0A1Y5IH95"/>
<feature type="non-terminal residue" evidence="1">
    <location>
        <position position="133"/>
    </location>
</feature>
<proteinExistence type="predicted"/>
<protein>
    <submittedName>
        <fullName evidence="1">Uncharacterized protein</fullName>
    </submittedName>
</protein>
<evidence type="ECO:0000313" key="1">
    <source>
        <dbReference type="EMBL" id="OUS48946.1"/>
    </source>
</evidence>
<reference evidence="1" key="1">
    <citation type="submission" date="2017-04" db="EMBL/GenBank/DDBJ databases">
        <title>Population genomics of picophytoplankton unveils novel chromosome hypervariability.</title>
        <authorList>
            <consortium name="DOE Joint Genome Institute"/>
            <person name="Blanc-Mathieu R."/>
            <person name="Krasovec M."/>
            <person name="Hebrard M."/>
            <person name="Yau S."/>
            <person name="Desgranges E."/>
            <person name="Martin J."/>
            <person name="Schackwitz W."/>
            <person name="Kuo A."/>
            <person name="Salin G."/>
            <person name="Donnadieu C."/>
            <person name="Desdevises Y."/>
            <person name="Sanchez-Ferandin S."/>
            <person name="Moreau H."/>
            <person name="Rivals E."/>
            <person name="Grigoriev I.V."/>
            <person name="Grimsley N."/>
            <person name="Eyre-Walker A."/>
            <person name="Piganeau G."/>
        </authorList>
    </citation>
    <scope>NUCLEOTIDE SEQUENCE [LARGE SCALE GENOMIC DNA]</scope>
    <source>
        <strain evidence="1">RCC 1115</strain>
    </source>
</reference>
<sequence>IECASGALDSMDHDEARGTLQRSIASLFARCPRGATAVLHDVSRARPEHVPALLPALSENGAYMDRGRAVSTTFGTVLLLATLPGVAADAADEKAFTNAAKRELLEAMRAAKDGRDDDGTALAFRRRIDVAIP</sequence>
<name>A0A1Y5IH95_OSTTA</name>
<dbReference type="EMBL" id="KZ155772">
    <property type="protein sequence ID" value="OUS48946.1"/>
    <property type="molecule type" value="Genomic_DNA"/>
</dbReference>
<organism evidence="1">
    <name type="scientific">Ostreococcus tauri</name>
    <name type="common">Marine green alga</name>
    <dbReference type="NCBI Taxonomy" id="70448"/>
    <lineage>
        <taxon>Eukaryota</taxon>
        <taxon>Viridiplantae</taxon>
        <taxon>Chlorophyta</taxon>
        <taxon>Mamiellophyceae</taxon>
        <taxon>Mamiellales</taxon>
        <taxon>Bathycoccaceae</taxon>
        <taxon>Ostreococcus</taxon>
    </lineage>
</organism>
<gene>
    <name evidence="1" type="ORF">BE221DRAFT_57670</name>
</gene>